<dbReference type="InterPro" id="IPR023673">
    <property type="entry name" value="Ribosomal_uL1_CS"/>
</dbReference>
<keyword evidence="3 4" id="KW-0687">Ribonucleoprotein</keyword>
<dbReference type="PANTHER" id="PTHR36427:SF3">
    <property type="entry name" value="LARGE RIBOSOMAL SUBUNIT PROTEIN UL1M"/>
    <property type="match status" value="1"/>
</dbReference>
<dbReference type="FunCoup" id="A0A066W005">
    <property type="interactions" value="103"/>
</dbReference>
<gene>
    <name evidence="5" type="ORF">K437DRAFT_224979</name>
</gene>
<dbReference type="STRING" id="1037660.A0A066W005"/>
<dbReference type="RefSeq" id="XP_013242744.1">
    <property type="nucleotide sequence ID" value="XM_013387290.1"/>
</dbReference>
<dbReference type="PIRSF" id="PIRSF002155">
    <property type="entry name" value="Ribosomal_L1"/>
    <property type="match status" value="1"/>
</dbReference>
<dbReference type="InterPro" id="IPR002143">
    <property type="entry name" value="Ribosomal_uL1"/>
</dbReference>
<dbReference type="SUPFAM" id="SSF56808">
    <property type="entry name" value="Ribosomal protein L1"/>
    <property type="match status" value="1"/>
</dbReference>
<dbReference type="GO" id="GO:0003735">
    <property type="term" value="F:structural constituent of ribosome"/>
    <property type="evidence" value="ECO:0007669"/>
    <property type="project" value="InterPro"/>
</dbReference>
<dbReference type="PROSITE" id="PS01199">
    <property type="entry name" value="RIBOSOMAL_L1"/>
    <property type="match status" value="1"/>
</dbReference>
<dbReference type="InParanoid" id="A0A066W005"/>
<dbReference type="AlphaFoldDB" id="A0A066W005"/>
<accession>A0A066W005</accession>
<dbReference type="Pfam" id="PF00687">
    <property type="entry name" value="Ribosomal_L1"/>
    <property type="match status" value="1"/>
</dbReference>
<dbReference type="OrthoDB" id="1747252at2759"/>
<dbReference type="HOGENOM" id="CLU_062853_1_1_1"/>
<dbReference type="CDD" id="cd00403">
    <property type="entry name" value="Ribosomal_L1"/>
    <property type="match status" value="1"/>
</dbReference>
<dbReference type="OMA" id="AMDWRSD"/>
<protein>
    <recommendedName>
        <fullName evidence="4">Ribosomal protein</fullName>
    </recommendedName>
</protein>
<evidence type="ECO:0000256" key="4">
    <source>
        <dbReference type="RuleBase" id="RU000659"/>
    </source>
</evidence>
<evidence type="ECO:0000256" key="2">
    <source>
        <dbReference type="ARBA" id="ARBA00022980"/>
    </source>
</evidence>
<keyword evidence="6" id="KW-1185">Reference proteome</keyword>
<dbReference type="Proteomes" id="UP000027361">
    <property type="component" value="Unassembled WGS sequence"/>
</dbReference>
<comment type="caution">
    <text evidence="5">The sequence shown here is derived from an EMBL/GenBank/DDBJ whole genome shotgun (WGS) entry which is preliminary data.</text>
</comment>
<dbReference type="GO" id="GO:0006412">
    <property type="term" value="P:translation"/>
    <property type="evidence" value="ECO:0007669"/>
    <property type="project" value="InterPro"/>
</dbReference>
<dbReference type="InterPro" id="IPR023674">
    <property type="entry name" value="Ribosomal_uL1-like"/>
</dbReference>
<evidence type="ECO:0000256" key="3">
    <source>
        <dbReference type="ARBA" id="ARBA00023274"/>
    </source>
</evidence>
<sequence length="251" mass="26419">MPLAEAIRVLKAVEIARPLNAFELHIVTSVDSHQSNSLRGRLALPRDPRTKSEKLLIFAESGSPAAQTALNAKSAAASESEIIIGGGEIINDVLSNRISGFSKVLATPSLMPQISKELARSLGPRGLMPSAKRGTVAATAEEMQQAIQEAKGAMDWRGDRQGVVRGAVGRIHFTPEDLKRNITSFLLAIVDKVSGGAGTTSAIFSGSAAAAEARDPKKSAAMMRRASGVIKQVHLSSTQGPGILVKLPELI</sequence>
<keyword evidence="2 4" id="KW-0689">Ribosomal protein</keyword>
<dbReference type="InterPro" id="IPR016095">
    <property type="entry name" value="Ribosomal_uL1_3-a/b-sand"/>
</dbReference>
<evidence type="ECO:0000313" key="6">
    <source>
        <dbReference type="Proteomes" id="UP000027361"/>
    </source>
</evidence>
<evidence type="ECO:0000313" key="5">
    <source>
        <dbReference type="EMBL" id="KDN44374.1"/>
    </source>
</evidence>
<dbReference type="Gene3D" id="3.30.190.20">
    <property type="match status" value="1"/>
</dbReference>
<dbReference type="GeneID" id="25262497"/>
<dbReference type="EMBL" id="JMSN01000052">
    <property type="protein sequence ID" value="KDN44374.1"/>
    <property type="molecule type" value="Genomic_DNA"/>
</dbReference>
<dbReference type="GO" id="GO:0005762">
    <property type="term" value="C:mitochondrial large ribosomal subunit"/>
    <property type="evidence" value="ECO:0007669"/>
    <property type="project" value="TreeGrafter"/>
</dbReference>
<reference evidence="5 6" key="1">
    <citation type="submission" date="2014-05" db="EMBL/GenBank/DDBJ databases">
        <title>Draft genome sequence of a rare smut relative, Tilletiaria anomala UBC 951.</title>
        <authorList>
            <consortium name="DOE Joint Genome Institute"/>
            <person name="Toome M."/>
            <person name="Kuo A."/>
            <person name="Henrissat B."/>
            <person name="Lipzen A."/>
            <person name="Tritt A."/>
            <person name="Yoshinaga Y."/>
            <person name="Zane M."/>
            <person name="Barry K."/>
            <person name="Grigoriev I.V."/>
            <person name="Spatafora J.W."/>
            <person name="Aimea M.C."/>
        </authorList>
    </citation>
    <scope>NUCLEOTIDE SEQUENCE [LARGE SCALE GENOMIC DNA]</scope>
    <source>
        <strain evidence="5 6">UBC 951</strain>
    </source>
</reference>
<organism evidence="5 6">
    <name type="scientific">Tilletiaria anomala (strain ATCC 24038 / CBS 436.72 / UBC 951)</name>
    <dbReference type="NCBI Taxonomy" id="1037660"/>
    <lineage>
        <taxon>Eukaryota</taxon>
        <taxon>Fungi</taxon>
        <taxon>Dikarya</taxon>
        <taxon>Basidiomycota</taxon>
        <taxon>Ustilaginomycotina</taxon>
        <taxon>Exobasidiomycetes</taxon>
        <taxon>Georgefischeriales</taxon>
        <taxon>Tilletiariaceae</taxon>
        <taxon>Tilletiaria</taxon>
    </lineage>
</organism>
<dbReference type="GO" id="GO:0003723">
    <property type="term" value="F:RNA binding"/>
    <property type="evidence" value="ECO:0007669"/>
    <property type="project" value="InterPro"/>
</dbReference>
<dbReference type="PANTHER" id="PTHR36427">
    <property type="entry name" value="54S RIBOSOMAL PROTEIN L1, MITOCHONDRIAL"/>
    <property type="match status" value="1"/>
</dbReference>
<evidence type="ECO:0000256" key="1">
    <source>
        <dbReference type="ARBA" id="ARBA00010531"/>
    </source>
</evidence>
<proteinExistence type="inferred from homology"/>
<comment type="similarity">
    <text evidence="1 4">Belongs to the universal ribosomal protein uL1 family.</text>
</comment>
<dbReference type="Gene3D" id="3.40.50.790">
    <property type="match status" value="1"/>
</dbReference>
<name>A0A066W005_TILAU</name>
<dbReference type="InterPro" id="IPR028364">
    <property type="entry name" value="Ribosomal_uL1/biogenesis"/>
</dbReference>